<organism evidence="1 2">
    <name type="scientific">[Candida] jaroonii</name>
    <dbReference type="NCBI Taxonomy" id="467808"/>
    <lineage>
        <taxon>Eukaryota</taxon>
        <taxon>Fungi</taxon>
        <taxon>Dikarya</taxon>
        <taxon>Ascomycota</taxon>
        <taxon>Saccharomycotina</taxon>
        <taxon>Pichiomycetes</taxon>
        <taxon>Debaryomycetaceae</taxon>
        <taxon>Yamadazyma</taxon>
    </lineage>
</organism>
<dbReference type="EMBL" id="CALSDN010000001">
    <property type="protein sequence ID" value="CAH6718493.1"/>
    <property type="molecule type" value="Genomic_DNA"/>
</dbReference>
<accession>A0ACA9Y0S1</accession>
<comment type="caution">
    <text evidence="1">The sequence shown here is derived from an EMBL/GenBank/DDBJ whole genome shotgun (WGS) entry which is preliminary data.</text>
</comment>
<gene>
    <name evidence="1" type="ORF">CLIB1444_01S07976</name>
</gene>
<reference evidence="1" key="1">
    <citation type="submission" date="2022-06" db="EMBL/GenBank/DDBJ databases">
        <authorList>
            <person name="Legras J.-L."/>
            <person name="Devillers H."/>
            <person name="Grondin C."/>
        </authorList>
    </citation>
    <scope>NUCLEOTIDE SEQUENCE</scope>
    <source>
        <strain evidence="1">CLIB 1444</strain>
    </source>
</reference>
<evidence type="ECO:0000313" key="1">
    <source>
        <dbReference type="EMBL" id="CAH6718493.1"/>
    </source>
</evidence>
<protein>
    <submittedName>
        <fullName evidence="1">Probable E3 ubiquitin-protein ligase Hul5p</fullName>
    </submittedName>
</protein>
<evidence type="ECO:0000313" key="2">
    <source>
        <dbReference type="Proteomes" id="UP001152531"/>
    </source>
</evidence>
<sequence>MINFTGQTRKRNVNLGDKRQRGIGTTNYLEKTKLQRQQREAQRSKDKSGLLIQKYVIRYLHYRRLAEIQYDEWVSRSIRSQEEFNEWVVQLFIMTKWKFPYSSVPIISTYLNILDRHLTKWELMPLTNKIIMKSLLLFLKINDGDIVSNTIRLIESVIRKSKFEVKYPGFINSISEVIDNDSRAKELIMSVNVRDSKPSFLLFLANIDFIDQKYIDLIREVLSTKDVVDIIDGFTKQQKVSLLILYMNVHGDGTFYDEDYISIGNILTTIPFSVVTEDEDLMEEDEVDDEYVFKVPNSSFTQLSKLYEKSFVQKLIDLSTSKDTGLAINIISKLFHLLPDFKSRLSVSITIIPGSYKWFFNQIQQHNIYKLLSDAFDSKRDYVKYDTIMELYEDYKDYEIKNFWNILYTFEELYSYWLIVSNDLESFDDSKLSLEEASYFLKFLRTCCLTLIFINDNNKSAIANDFDKLKEISITLLNQLYLKNLRLKFLPKDFWQVNDIVFNLDVMLQIIGDEEERRIEELDEDEDGKPIKKINKRPLPIDTLAKLEILNKLPFFLKFNDRVQIFQSLIDLDRQRSEENVGFFSYFDEVKVKGEIRRQNLLEDAYKHFGNLGGKFKKKIGVSFIDQWGRPEEGIDGGGLTKEFLNRVVVEGFSPNSDFRLFKETSTNQLYPNDEIYLKYSKNIDSEQQIEKLKYLKFLGSIIGKCLYESVLIDVSFAPFFLNKWCTSKNVMKNSINDLRSLDEELFLNLMKLTKMNSEELEFLDLDFTIDEKIDGKSHVVELMKNAGNLKVTTSNKLNYIHQIANFKLNTSLNIQSKYFLEGLCEIISADWLKMFDFNELQMLISGSEYNIDLDNWKQNVEYGGYLENDLTIKYFWEVIEEMTPKERSKLLKFVTSVARPPLLGFEVLNPKFGIRNSGREKERLPTASTCVNLLKLPDYQNKELIRSKLLYVIEIDSGFGLS</sequence>
<keyword evidence="2" id="KW-1185">Reference proteome</keyword>
<dbReference type="Proteomes" id="UP001152531">
    <property type="component" value="Unassembled WGS sequence"/>
</dbReference>
<proteinExistence type="predicted"/>
<name>A0ACA9Y0S1_9ASCO</name>